<evidence type="ECO:0000256" key="1">
    <source>
        <dbReference type="ARBA" id="ARBA00007613"/>
    </source>
</evidence>
<protein>
    <submittedName>
        <fullName evidence="3">Efflux transporter outer membrane subunit</fullName>
    </submittedName>
</protein>
<comment type="subcellular location">
    <subcellularLocation>
        <location evidence="2">Cell membrane</location>
        <topology evidence="2">Lipid-anchor</topology>
    </subcellularLocation>
</comment>
<keyword evidence="2" id="KW-0472">Membrane</keyword>
<dbReference type="PANTHER" id="PTHR30203">
    <property type="entry name" value="OUTER MEMBRANE CATION EFFLUX PROTEIN"/>
    <property type="match status" value="1"/>
</dbReference>
<name>A0A5P2H954_9BURK</name>
<sequence length="505" mass="53632">MIAQLTNQLPRLATLAAALVLAGCSLAPTYKVPETATAATFKEAEAAQAEGIQWKTATPADGQARGEWWKVFGDDDLNRLVDAANSSNQDLAAAAARVKQARAITGATEADLYPQLSVGIDPTRTQYSAASVSYLGTGATPPIQTLVRARAIASYELDLFGRVASNVAAARADGEAADDLFRSVQLALQADVAQAYFNLRTLDSDREILQATIKLREDALSLLRKRYEAGETTDLDPARAEAELGTARADLAATERRRANQEHGLAVLTGLAPAQFALTPRPLQLTPLSVPAGLPSELLERRPDIAQAERQMAAANARIGVARAAFFPRISLSAFFGFESSNFADLFKYSSRAWAIGPLVGSTLAQTVFDGGRNSANLAGARAAHEESVATYRQTVLTAFREVEDSLADVRWLSQQNAALDTAIAGAKRAQRISRSRYDAGAVDYLTVIDADRTVLQSQRDANTVAGLRASATVSLVRSLGGGWGPLQEAVASNDGAKVKTTASN</sequence>
<keyword evidence="2" id="KW-0732">Signal</keyword>
<evidence type="ECO:0000313" key="3">
    <source>
        <dbReference type="EMBL" id="QET04611.1"/>
    </source>
</evidence>
<dbReference type="Gene3D" id="2.20.200.10">
    <property type="entry name" value="Outer membrane efflux proteins (OEP)"/>
    <property type="match status" value="1"/>
</dbReference>
<keyword evidence="2" id="KW-1134">Transmembrane beta strand</keyword>
<dbReference type="Gene3D" id="1.20.1600.10">
    <property type="entry name" value="Outer membrane efflux proteins (OEP)"/>
    <property type="match status" value="1"/>
</dbReference>
<evidence type="ECO:0000256" key="2">
    <source>
        <dbReference type="RuleBase" id="RU362097"/>
    </source>
</evidence>
<reference evidence="3 4" key="1">
    <citation type="submission" date="2019-09" db="EMBL/GenBank/DDBJ databases">
        <title>FDA dAtabase for Regulatory Grade micrObial Sequences (FDA-ARGOS): Supporting development and validation of Infectious Disease Dx tests.</title>
        <authorList>
            <person name="Sciortino C."/>
            <person name="Tallon L."/>
            <person name="Sadzewicz L."/>
            <person name="Vavikolanu K."/>
            <person name="Mehta A."/>
            <person name="Aluvathingal J."/>
            <person name="Nadendla S."/>
            <person name="Nandy P."/>
            <person name="Geyer C."/>
            <person name="Yan Y."/>
            <person name="Sichtig H."/>
        </authorList>
    </citation>
    <scope>NUCLEOTIDE SEQUENCE [LARGE SCALE GENOMIC DNA]</scope>
    <source>
        <strain evidence="3 4">FDAARGOS_664</strain>
    </source>
</reference>
<dbReference type="NCBIfam" id="TIGR01845">
    <property type="entry name" value="outer_NodT"/>
    <property type="match status" value="1"/>
</dbReference>
<dbReference type="GO" id="GO:0005886">
    <property type="term" value="C:plasma membrane"/>
    <property type="evidence" value="ECO:0007669"/>
    <property type="project" value="UniProtKB-SubCell"/>
</dbReference>
<feature type="signal peptide" evidence="2">
    <location>
        <begin position="1"/>
        <end position="27"/>
    </location>
</feature>
<dbReference type="Pfam" id="PF02321">
    <property type="entry name" value="OEP"/>
    <property type="match status" value="2"/>
</dbReference>
<dbReference type="EMBL" id="CP044067">
    <property type="protein sequence ID" value="QET04611.1"/>
    <property type="molecule type" value="Genomic_DNA"/>
</dbReference>
<feature type="chain" id="PRO_5025080591" evidence="2">
    <location>
        <begin position="28"/>
        <end position="505"/>
    </location>
</feature>
<keyword evidence="2" id="KW-0449">Lipoprotein</keyword>
<keyword evidence="2" id="KW-0564">Palmitate</keyword>
<proteinExistence type="inferred from homology"/>
<evidence type="ECO:0000313" key="4">
    <source>
        <dbReference type="Proteomes" id="UP000322822"/>
    </source>
</evidence>
<comment type="similarity">
    <text evidence="1 2">Belongs to the outer membrane factor (OMF) (TC 1.B.17) family.</text>
</comment>
<dbReference type="InterPro" id="IPR003423">
    <property type="entry name" value="OMP_efflux"/>
</dbReference>
<dbReference type="RefSeq" id="WP_150374673.1">
    <property type="nucleotide sequence ID" value="NZ_CP044067.1"/>
</dbReference>
<dbReference type="OrthoDB" id="9770517at2"/>
<dbReference type="GO" id="GO:0015562">
    <property type="term" value="F:efflux transmembrane transporter activity"/>
    <property type="evidence" value="ECO:0007669"/>
    <property type="project" value="InterPro"/>
</dbReference>
<dbReference type="AlphaFoldDB" id="A0A5P2H954"/>
<gene>
    <name evidence="3" type="ORF">FOB72_21145</name>
</gene>
<keyword evidence="2" id="KW-0812">Transmembrane</keyword>
<accession>A0A5P2H954</accession>
<dbReference type="InterPro" id="IPR010131">
    <property type="entry name" value="MdtP/NodT-like"/>
</dbReference>
<dbReference type="PANTHER" id="PTHR30203:SF33">
    <property type="entry name" value="BLR4455 PROTEIN"/>
    <property type="match status" value="1"/>
</dbReference>
<organism evidence="3 4">
    <name type="scientific">Cupriavidus pauculus</name>
    <dbReference type="NCBI Taxonomy" id="82633"/>
    <lineage>
        <taxon>Bacteria</taxon>
        <taxon>Pseudomonadati</taxon>
        <taxon>Pseudomonadota</taxon>
        <taxon>Betaproteobacteria</taxon>
        <taxon>Burkholderiales</taxon>
        <taxon>Burkholderiaceae</taxon>
        <taxon>Cupriavidus</taxon>
    </lineage>
</organism>
<dbReference type="SUPFAM" id="SSF56954">
    <property type="entry name" value="Outer membrane efflux proteins (OEP)"/>
    <property type="match status" value="1"/>
</dbReference>
<dbReference type="Proteomes" id="UP000322822">
    <property type="component" value="Chromosome 2"/>
</dbReference>